<organism evidence="1 2">
    <name type="scientific">Dictyobacter vulcani</name>
    <dbReference type="NCBI Taxonomy" id="2607529"/>
    <lineage>
        <taxon>Bacteria</taxon>
        <taxon>Bacillati</taxon>
        <taxon>Chloroflexota</taxon>
        <taxon>Ktedonobacteria</taxon>
        <taxon>Ktedonobacterales</taxon>
        <taxon>Dictyobacteraceae</taxon>
        <taxon>Dictyobacter</taxon>
    </lineage>
</organism>
<dbReference type="RefSeq" id="WP_151754420.1">
    <property type="nucleotide sequence ID" value="NZ_BKZW01000001.1"/>
</dbReference>
<dbReference type="EMBL" id="BKZW01000001">
    <property type="protein sequence ID" value="GER86259.1"/>
    <property type="molecule type" value="Genomic_DNA"/>
</dbReference>
<keyword evidence="2" id="KW-1185">Reference proteome</keyword>
<dbReference type="Proteomes" id="UP000326912">
    <property type="component" value="Unassembled WGS sequence"/>
</dbReference>
<name>A0A5J4KJ63_9CHLR</name>
<comment type="caution">
    <text evidence="1">The sequence shown here is derived from an EMBL/GenBank/DDBJ whole genome shotgun (WGS) entry which is preliminary data.</text>
</comment>
<evidence type="ECO:0000313" key="2">
    <source>
        <dbReference type="Proteomes" id="UP000326912"/>
    </source>
</evidence>
<evidence type="ECO:0000313" key="1">
    <source>
        <dbReference type="EMBL" id="GER86259.1"/>
    </source>
</evidence>
<dbReference type="AlphaFoldDB" id="A0A5J4KJ63"/>
<reference evidence="1 2" key="1">
    <citation type="submission" date="2019-10" db="EMBL/GenBank/DDBJ databases">
        <title>Dictyobacter vulcani sp. nov., within the class Ktedonobacteria, isolated from soil of volcanic Mt. Zao.</title>
        <authorList>
            <person name="Zheng Y."/>
            <person name="Wang C.M."/>
            <person name="Sakai Y."/>
            <person name="Abe K."/>
            <person name="Yokota A."/>
            <person name="Yabe S."/>
        </authorList>
    </citation>
    <scope>NUCLEOTIDE SEQUENCE [LARGE SCALE GENOMIC DNA]</scope>
    <source>
        <strain evidence="1 2">W12</strain>
    </source>
</reference>
<gene>
    <name evidence="1" type="ORF">KDW_04210</name>
</gene>
<protein>
    <submittedName>
        <fullName evidence="1">Uncharacterized protein</fullName>
    </submittedName>
</protein>
<proteinExistence type="predicted"/>
<accession>A0A5J4KJ63</accession>
<sequence>MQIEDFQRSLQRGLGRIILYLQEHDATPYQEYILDACLHNNTYDPQSEGNKAQYLYEIIQLTHKESFYREAILHAMATIPPPISEFGDDLDWDVSQFFDFGLIFAQQGDKEARQAMYQLFLKRATRGCEFGAYDLIDLDGLDGFLFVARHLYHIAGSPKDQLDRWYLKTIEERFGHESVLHYIEQATTTEPLLTSFINYPREQKTTLESGDKHVIEDYEYARQLIAEWKVKSSQERQYGAYNLGRLAFWGRRATDETLLLAANDLLNTTSDNILPYLAIFRNRPFPLDYRDVLQWTRNENADIAAQALAALVPVHGPAVRALALQLIHDPERIGDALDLLINNYQEGDHLLIEQFLANLNDPDDFHNTGYSILKIFEQNPTKDCQQALIQLYERDPCAYCREKAVRLLTERQVFPDWMAQECLHDSRPGIREKAQLWLNMTSQL</sequence>